<dbReference type="FunFam" id="1.10.3210.10:FF:000001">
    <property type="entry name" value="GTP pyrophosphokinase RelA"/>
    <property type="match status" value="1"/>
</dbReference>
<dbReference type="SUPFAM" id="SSF109604">
    <property type="entry name" value="HD-domain/PDEase-like"/>
    <property type="match status" value="1"/>
</dbReference>
<dbReference type="PANTHER" id="PTHR21262">
    <property type="entry name" value="GUANOSINE-3',5'-BIS DIPHOSPHATE 3'-PYROPHOSPHOHYDROLASE"/>
    <property type="match status" value="1"/>
</dbReference>
<evidence type="ECO:0000259" key="3">
    <source>
        <dbReference type="PROSITE" id="PS51831"/>
    </source>
</evidence>
<dbReference type="PANTHER" id="PTHR21262:SF31">
    <property type="entry name" value="GTP PYROPHOSPHOKINASE"/>
    <property type="match status" value="1"/>
</dbReference>
<dbReference type="InterPro" id="IPR006674">
    <property type="entry name" value="HD_domain"/>
</dbReference>
<dbReference type="FunFam" id="3.10.20.30:FF:000002">
    <property type="entry name" value="GTP pyrophosphokinase (RelA/SpoT)"/>
    <property type="match status" value="1"/>
</dbReference>
<dbReference type="InterPro" id="IPR004811">
    <property type="entry name" value="RelA/Spo_fam"/>
</dbReference>
<reference evidence="5 6" key="1">
    <citation type="journal article" date="2016" name="Nat. Commun.">
        <title>Thousands of microbial genomes shed light on interconnected biogeochemical processes in an aquifer system.</title>
        <authorList>
            <person name="Anantharaman K."/>
            <person name="Brown C.T."/>
            <person name="Hug L.A."/>
            <person name="Sharon I."/>
            <person name="Castelle C.J."/>
            <person name="Probst A.J."/>
            <person name="Thomas B.C."/>
            <person name="Singh A."/>
            <person name="Wilkins M.J."/>
            <person name="Karaoz U."/>
            <person name="Brodie E.L."/>
            <person name="Williams K.H."/>
            <person name="Hubbard S.S."/>
            <person name="Banfield J.F."/>
        </authorList>
    </citation>
    <scope>NUCLEOTIDE SEQUENCE [LARGE SCALE GENOMIC DNA]</scope>
</reference>
<dbReference type="InterPro" id="IPR012676">
    <property type="entry name" value="TGS-like"/>
</dbReference>
<dbReference type="SMART" id="SM00471">
    <property type="entry name" value="HDc"/>
    <property type="match status" value="1"/>
</dbReference>
<dbReference type="SUPFAM" id="SSF81301">
    <property type="entry name" value="Nucleotidyltransferase"/>
    <property type="match status" value="1"/>
</dbReference>
<dbReference type="Gene3D" id="3.10.20.30">
    <property type="match status" value="1"/>
</dbReference>
<dbReference type="Proteomes" id="UP000179001">
    <property type="component" value="Unassembled WGS sequence"/>
</dbReference>
<dbReference type="Pfam" id="PF13328">
    <property type="entry name" value="HD_4"/>
    <property type="match status" value="1"/>
</dbReference>
<dbReference type="InterPro" id="IPR012675">
    <property type="entry name" value="Beta-grasp_dom_sf"/>
</dbReference>
<dbReference type="CDD" id="cd05399">
    <property type="entry name" value="NT_Rel-Spo_like"/>
    <property type="match status" value="1"/>
</dbReference>
<evidence type="ECO:0000313" key="6">
    <source>
        <dbReference type="Proteomes" id="UP000179001"/>
    </source>
</evidence>
<comment type="caution">
    <text evidence="5">The sequence shown here is derived from an EMBL/GenBank/DDBJ whole genome shotgun (WGS) entry which is preliminary data.</text>
</comment>
<evidence type="ECO:0000256" key="1">
    <source>
        <dbReference type="ARBA" id="ARBA00025704"/>
    </source>
</evidence>
<dbReference type="Pfam" id="PF04607">
    <property type="entry name" value="RelA_SpoT"/>
    <property type="match status" value="1"/>
</dbReference>
<dbReference type="CDD" id="cd00077">
    <property type="entry name" value="HDc"/>
    <property type="match status" value="1"/>
</dbReference>
<protein>
    <recommendedName>
        <fullName evidence="7">TGS domain-containing protein</fullName>
    </recommendedName>
</protein>
<dbReference type="CDD" id="cd01668">
    <property type="entry name" value="TGS_RSH"/>
    <property type="match status" value="1"/>
</dbReference>
<comment type="pathway">
    <text evidence="1">Purine metabolism.</text>
</comment>
<dbReference type="GO" id="GO:0015969">
    <property type="term" value="P:guanosine tetraphosphate metabolic process"/>
    <property type="evidence" value="ECO:0007669"/>
    <property type="project" value="InterPro"/>
</dbReference>
<dbReference type="Pfam" id="PF02824">
    <property type="entry name" value="TGS"/>
    <property type="match status" value="1"/>
</dbReference>
<dbReference type="AlphaFoldDB" id="A0A1F5SYW4"/>
<dbReference type="InterPro" id="IPR033655">
    <property type="entry name" value="TGS_RelA/SpoT"/>
</dbReference>
<dbReference type="SUPFAM" id="SSF81271">
    <property type="entry name" value="TGS-like"/>
    <property type="match status" value="1"/>
</dbReference>
<dbReference type="InterPro" id="IPR043519">
    <property type="entry name" value="NT_sf"/>
</dbReference>
<name>A0A1F5SYW4_9BACT</name>
<dbReference type="STRING" id="1798002.A2478_05410"/>
<evidence type="ECO:0000259" key="4">
    <source>
        <dbReference type="PROSITE" id="PS51880"/>
    </source>
</evidence>
<gene>
    <name evidence="5" type="ORF">A2478_05410</name>
</gene>
<proteinExistence type="inferred from homology"/>
<dbReference type="InterPro" id="IPR003607">
    <property type="entry name" value="HD/PDEase_dom"/>
</dbReference>
<dbReference type="NCBIfam" id="TIGR00691">
    <property type="entry name" value="spoT_relA"/>
    <property type="match status" value="1"/>
</dbReference>
<feature type="domain" description="TGS" evidence="4">
    <location>
        <begin position="384"/>
        <end position="445"/>
    </location>
</feature>
<comment type="similarity">
    <text evidence="2">Belongs to the relA/spoT family.</text>
</comment>
<dbReference type="GO" id="GO:0005886">
    <property type="term" value="C:plasma membrane"/>
    <property type="evidence" value="ECO:0007669"/>
    <property type="project" value="TreeGrafter"/>
</dbReference>
<accession>A0A1F5SYW4</accession>
<dbReference type="InterPro" id="IPR004095">
    <property type="entry name" value="TGS"/>
</dbReference>
<dbReference type="PROSITE" id="PS51880">
    <property type="entry name" value="TGS"/>
    <property type="match status" value="1"/>
</dbReference>
<dbReference type="PROSITE" id="PS51831">
    <property type="entry name" value="HD"/>
    <property type="match status" value="1"/>
</dbReference>
<dbReference type="SMART" id="SM00954">
    <property type="entry name" value="RelA_SpoT"/>
    <property type="match status" value="1"/>
</dbReference>
<feature type="domain" description="HD" evidence="3">
    <location>
        <begin position="44"/>
        <end position="142"/>
    </location>
</feature>
<evidence type="ECO:0008006" key="7">
    <source>
        <dbReference type="Google" id="ProtNLM"/>
    </source>
</evidence>
<evidence type="ECO:0000313" key="5">
    <source>
        <dbReference type="EMBL" id="OGF31890.1"/>
    </source>
</evidence>
<dbReference type="EMBL" id="MFGJ01000007">
    <property type="protein sequence ID" value="OGF31890.1"/>
    <property type="molecule type" value="Genomic_DNA"/>
</dbReference>
<organism evidence="5 6">
    <name type="scientific">Candidatus Falkowbacteria bacterium RIFOXYC2_FULL_36_12</name>
    <dbReference type="NCBI Taxonomy" id="1798002"/>
    <lineage>
        <taxon>Bacteria</taxon>
        <taxon>Candidatus Falkowiibacteriota</taxon>
    </lineage>
</organism>
<comment type="function">
    <text evidence="2">In eubacteria ppGpp (guanosine 3'-diphosphate 5'-diphosphate) is a mediator of the stringent response that coordinates a variety of cellular activities in response to changes in nutritional abundance.</text>
</comment>
<dbReference type="Gene3D" id="3.30.460.10">
    <property type="entry name" value="Beta Polymerase, domain 2"/>
    <property type="match status" value="1"/>
</dbReference>
<dbReference type="FunFam" id="3.30.460.10:FF:000001">
    <property type="entry name" value="GTP pyrophosphokinase RelA"/>
    <property type="match status" value="1"/>
</dbReference>
<evidence type="ECO:0000256" key="2">
    <source>
        <dbReference type="RuleBase" id="RU003847"/>
    </source>
</evidence>
<sequence length="487" mass="56364">MSIRKLISTIKKFHPEADTSMVELAYDFAKTAHAGQKRATGNEYINHSLATAQILAELKLSPTIIIAGLLHDVPEDTEYTLEDVKKNFGAEVASIVKGITKLSNIKYRGMDRYVENLRKMFVAMAEDIRVIIVKFADRLHNLNTLYALPANKQKRIAMESLEIYVPIANRLGIGELQSRLEDNAFKYAYPDEFMWVEQLIKKQVPIKTKTLNQMKTKLSNELKKESINFEEIYGRNKHYYSLFRKLLRFNRDISKIYDIVAIRVIVKNIADCYAVLGVVHNLWKPVKGRIKDYIAQPKPNGYQSLHTTVFGDNKEIVEFQIRTKKMHEQAEFGIAAHWEYKEGKNGPEKIKKEVAWVQDLAKWLKEVRDNESFLEGAKIDVFQNRIFVFTPQGEVIDLPDGATPVDFAYHIHTDLGNKCERAYINDQQISLDTRLKNGDVVQIVTAKKRKGPNPEWLKFVKTRTARQHIMNFRNKSWRNIISKFSKK</sequence>
<dbReference type="InterPro" id="IPR007685">
    <property type="entry name" value="RelA_SpoT"/>
</dbReference>
<dbReference type="Gene3D" id="1.10.3210.10">
    <property type="entry name" value="Hypothetical protein af1432"/>
    <property type="match status" value="1"/>
</dbReference>